<accession>A0A1L9R789</accession>
<dbReference type="EMBL" id="KV878216">
    <property type="protein sequence ID" value="OJJ30764.1"/>
    <property type="molecule type" value="Genomic_DNA"/>
</dbReference>
<evidence type="ECO:0000313" key="3">
    <source>
        <dbReference type="Proteomes" id="UP000184383"/>
    </source>
</evidence>
<dbReference type="STRING" id="1073089.A0A1L9R789"/>
<protein>
    <recommendedName>
        <fullName evidence="4">DUF1868 domain-containing protein</fullName>
    </recommendedName>
</protein>
<dbReference type="SUPFAM" id="SSF55144">
    <property type="entry name" value="LigT-like"/>
    <property type="match status" value="1"/>
</dbReference>
<dbReference type="AlphaFoldDB" id="A0A1L9R789"/>
<dbReference type="InterPro" id="IPR009097">
    <property type="entry name" value="Cyclic_Pdiesterase"/>
</dbReference>
<dbReference type="GeneID" id="63751923"/>
<dbReference type="VEuPathDB" id="FungiDB:ASPWEDRAFT_43672"/>
<name>A0A1L9R789_ASPWE</name>
<dbReference type="RefSeq" id="XP_040685394.1">
    <property type="nucleotide sequence ID" value="XM_040836075.1"/>
</dbReference>
<dbReference type="OrthoDB" id="2967263at2759"/>
<proteinExistence type="predicted"/>
<dbReference type="EMBL" id="KV878215">
    <property type="protein sequence ID" value="OJJ31717.1"/>
    <property type="molecule type" value="Genomic_DNA"/>
</dbReference>
<keyword evidence="3" id="KW-1185">Reference proteome</keyword>
<sequence>MTENTVQNPFQQFIIAHGDDKDKIQERYETHRTTRAADFKSKILNPNFQGWQVDEILKKLHVQAKNADGSPFVDSRNNLAFYARPPQHIRELAGEVQQEIRSIAPSMWFTPSAGLHMTTLELANSRSPEEIDEIVSRLSQTGALPDIVNYTLHHRARLIKPVVSYDASAIALSFVPATDEEGDDYTYHHLRRDLFDEVTAAGIPIHPRYTVPSSHIALARFITHDGFLLDKPNPDGSSFDRERVNELIQRIEEINQNLKEKYWPKQDGSSKGDWVVGHEKGFEFCKGTSWYGGGECVLVGEGFQ</sequence>
<reference evidence="3" key="2">
    <citation type="journal article" date="2017" name="Genome Biol.">
        <title>Comparative genomics reveals high biological diversity and specific adaptations in the industrially and medically important fungal genus Aspergillus.</title>
        <authorList>
            <person name="de Vries R.P."/>
            <person name="Riley R."/>
            <person name="Wiebenga A."/>
            <person name="Aguilar-Osorio G."/>
            <person name="Amillis S."/>
            <person name="Uchima C.A."/>
            <person name="Anderluh G."/>
            <person name="Asadollahi M."/>
            <person name="Askin M."/>
            <person name="Barry K."/>
            <person name="Battaglia E."/>
            <person name="Bayram O."/>
            <person name="Benocci T."/>
            <person name="Braus-Stromeyer S.A."/>
            <person name="Caldana C."/>
            <person name="Canovas D."/>
            <person name="Cerqueira G.C."/>
            <person name="Chen F."/>
            <person name="Chen W."/>
            <person name="Choi C."/>
            <person name="Clum A."/>
            <person name="Dos Santos R.A."/>
            <person name="Damasio A.R."/>
            <person name="Diallinas G."/>
            <person name="Emri T."/>
            <person name="Fekete E."/>
            <person name="Flipphi M."/>
            <person name="Freyberg S."/>
            <person name="Gallo A."/>
            <person name="Gournas C."/>
            <person name="Habgood R."/>
            <person name="Hainaut M."/>
            <person name="Harispe M.L."/>
            <person name="Henrissat B."/>
            <person name="Hilden K.S."/>
            <person name="Hope R."/>
            <person name="Hossain A."/>
            <person name="Karabika E."/>
            <person name="Karaffa L."/>
            <person name="Karanyi Z."/>
            <person name="Krasevec N."/>
            <person name="Kuo A."/>
            <person name="Kusch H."/>
            <person name="LaButti K."/>
            <person name="Lagendijk E.L."/>
            <person name="Lapidus A."/>
            <person name="Levasseur A."/>
            <person name="Lindquist E."/>
            <person name="Lipzen A."/>
            <person name="Logrieco A.F."/>
            <person name="MacCabe A."/>
            <person name="Maekelae M.R."/>
            <person name="Malavazi I."/>
            <person name="Melin P."/>
            <person name="Meyer V."/>
            <person name="Mielnichuk N."/>
            <person name="Miskei M."/>
            <person name="Molnar A.P."/>
            <person name="Mule G."/>
            <person name="Ngan C.Y."/>
            <person name="Orejas M."/>
            <person name="Orosz E."/>
            <person name="Ouedraogo J.P."/>
            <person name="Overkamp K.M."/>
            <person name="Park H.-S."/>
            <person name="Perrone G."/>
            <person name="Piumi F."/>
            <person name="Punt P.J."/>
            <person name="Ram A.F."/>
            <person name="Ramon A."/>
            <person name="Rauscher S."/>
            <person name="Record E."/>
            <person name="Riano-Pachon D.M."/>
            <person name="Robert V."/>
            <person name="Roehrig J."/>
            <person name="Ruller R."/>
            <person name="Salamov A."/>
            <person name="Salih N.S."/>
            <person name="Samson R.A."/>
            <person name="Sandor E."/>
            <person name="Sanguinetti M."/>
            <person name="Schuetze T."/>
            <person name="Sepcic K."/>
            <person name="Shelest E."/>
            <person name="Sherlock G."/>
            <person name="Sophianopoulou V."/>
            <person name="Squina F.M."/>
            <person name="Sun H."/>
            <person name="Susca A."/>
            <person name="Todd R.B."/>
            <person name="Tsang A."/>
            <person name="Unkles S.E."/>
            <person name="van de Wiele N."/>
            <person name="van Rossen-Uffink D."/>
            <person name="Oliveira J.V."/>
            <person name="Vesth T.C."/>
            <person name="Visser J."/>
            <person name="Yu J.-H."/>
            <person name="Zhou M."/>
            <person name="Andersen M.R."/>
            <person name="Archer D.B."/>
            <person name="Baker S.E."/>
            <person name="Benoit I."/>
            <person name="Brakhage A.A."/>
            <person name="Braus G.H."/>
            <person name="Fischer R."/>
            <person name="Frisvad J.C."/>
            <person name="Goldman G.H."/>
            <person name="Houbraken J."/>
            <person name="Oakley B."/>
            <person name="Pocsi I."/>
            <person name="Scazzocchio C."/>
            <person name="Seiboth B."/>
            <person name="vanKuyk P.A."/>
            <person name="Wortman J."/>
            <person name="Dyer P.S."/>
            <person name="Grigoriev I.V."/>
        </authorList>
    </citation>
    <scope>NUCLEOTIDE SEQUENCE [LARGE SCALE GENOMIC DNA]</scope>
    <source>
        <strain evidence="3">DTO 134E9</strain>
    </source>
</reference>
<gene>
    <name evidence="2" type="ORF">ASPWEDRAFT_43672</name>
    <name evidence="1" type="ORF">ASPWEDRAFT_44748</name>
</gene>
<evidence type="ECO:0008006" key="4">
    <source>
        <dbReference type="Google" id="ProtNLM"/>
    </source>
</evidence>
<evidence type="ECO:0000313" key="2">
    <source>
        <dbReference type="EMBL" id="OJJ31717.1"/>
    </source>
</evidence>
<evidence type="ECO:0000313" key="1">
    <source>
        <dbReference type="EMBL" id="OJJ30764.1"/>
    </source>
</evidence>
<reference evidence="1" key="1">
    <citation type="submission" date="2015-09" db="EMBL/GenBank/DDBJ databases">
        <title>Genomic diversity in the industrially and medically important fungal genus Aspergillus.</title>
        <authorList>
            <consortium name="DOE Joint Genome Institute"/>
            <person name="Riley R."/>
            <person name="Labutti K."/>
            <person name="Clum A."/>
            <person name="Sun H."/>
            <person name="Wiebenga A."/>
            <person name="De Vries R.P."/>
            <person name="Grigoriev I.V."/>
        </authorList>
    </citation>
    <scope>NUCLEOTIDE SEQUENCE [LARGE SCALE GENOMIC DNA]</scope>
    <source>
        <strain evidence="1">DTO 134E9</strain>
    </source>
</reference>
<dbReference type="Proteomes" id="UP000184383">
    <property type="component" value="Unassembled WGS sequence"/>
</dbReference>
<dbReference type="VEuPathDB" id="FungiDB:ASPWEDRAFT_44748"/>
<organism evidence="1 3">
    <name type="scientific">Aspergillus wentii DTO 134E9</name>
    <dbReference type="NCBI Taxonomy" id="1073089"/>
    <lineage>
        <taxon>Eukaryota</taxon>
        <taxon>Fungi</taxon>
        <taxon>Dikarya</taxon>
        <taxon>Ascomycota</taxon>
        <taxon>Pezizomycotina</taxon>
        <taxon>Eurotiomycetes</taxon>
        <taxon>Eurotiomycetidae</taxon>
        <taxon>Eurotiales</taxon>
        <taxon>Aspergillaceae</taxon>
        <taxon>Aspergillus</taxon>
        <taxon>Aspergillus subgen. Cremei</taxon>
    </lineage>
</organism>